<dbReference type="InterPro" id="IPR000727">
    <property type="entry name" value="T_SNARE_dom"/>
</dbReference>
<organism evidence="13 14">
    <name type="scientific">Imshaugia aleurites</name>
    <dbReference type="NCBI Taxonomy" id="172621"/>
    <lineage>
        <taxon>Eukaryota</taxon>
        <taxon>Fungi</taxon>
        <taxon>Dikarya</taxon>
        <taxon>Ascomycota</taxon>
        <taxon>Pezizomycotina</taxon>
        <taxon>Lecanoromycetes</taxon>
        <taxon>OSLEUM clade</taxon>
        <taxon>Lecanoromycetidae</taxon>
        <taxon>Lecanorales</taxon>
        <taxon>Lecanorineae</taxon>
        <taxon>Parmeliaceae</taxon>
        <taxon>Imshaugia</taxon>
    </lineage>
</organism>
<dbReference type="GO" id="GO:0000149">
    <property type="term" value="F:SNARE binding"/>
    <property type="evidence" value="ECO:0007669"/>
    <property type="project" value="TreeGrafter"/>
</dbReference>
<dbReference type="PANTHER" id="PTHR19957:SF83">
    <property type="entry name" value="SYNTAXIN-16"/>
    <property type="match status" value="1"/>
</dbReference>
<dbReference type="FunFam" id="1.20.58.70:FF:000021">
    <property type="entry name" value="SNARE complex subunit (Tlg2)"/>
    <property type="match status" value="1"/>
</dbReference>
<reference evidence="13" key="1">
    <citation type="submission" date="2021-03" db="EMBL/GenBank/DDBJ databases">
        <authorList>
            <person name="Tagirdzhanova G."/>
        </authorList>
    </citation>
    <scope>NUCLEOTIDE SEQUENCE</scope>
</reference>
<dbReference type="PANTHER" id="PTHR19957">
    <property type="entry name" value="SYNTAXIN"/>
    <property type="match status" value="1"/>
</dbReference>
<keyword evidence="8" id="KW-0175">Coiled coil</keyword>
<evidence type="ECO:0000313" key="14">
    <source>
        <dbReference type="Proteomes" id="UP000664534"/>
    </source>
</evidence>
<dbReference type="PROSITE" id="PS50192">
    <property type="entry name" value="T_SNARE"/>
    <property type="match status" value="1"/>
</dbReference>
<dbReference type="InterPro" id="IPR045242">
    <property type="entry name" value="Syntaxin"/>
</dbReference>
<feature type="region of interest" description="Disordered" evidence="10">
    <location>
        <begin position="198"/>
        <end position="219"/>
    </location>
</feature>
<evidence type="ECO:0000256" key="9">
    <source>
        <dbReference type="ARBA" id="ARBA00023136"/>
    </source>
</evidence>
<accession>A0A8H3FIK4</accession>
<evidence type="ECO:0000256" key="1">
    <source>
        <dbReference type="ARBA" id="ARBA00004409"/>
    </source>
</evidence>
<keyword evidence="14" id="KW-1185">Reference proteome</keyword>
<dbReference type="Proteomes" id="UP000664534">
    <property type="component" value="Unassembled WGS sequence"/>
</dbReference>
<dbReference type="GO" id="GO:0006886">
    <property type="term" value="P:intracellular protein transport"/>
    <property type="evidence" value="ECO:0007669"/>
    <property type="project" value="InterPro"/>
</dbReference>
<feature type="domain" description="T-SNARE coiled-coil homology" evidence="12">
    <location>
        <begin position="240"/>
        <end position="302"/>
    </location>
</feature>
<evidence type="ECO:0000256" key="8">
    <source>
        <dbReference type="ARBA" id="ARBA00023054"/>
    </source>
</evidence>
<evidence type="ECO:0000259" key="12">
    <source>
        <dbReference type="PROSITE" id="PS50192"/>
    </source>
</evidence>
<dbReference type="PROSITE" id="PS00914">
    <property type="entry name" value="SYNTAXIN"/>
    <property type="match status" value="1"/>
</dbReference>
<feature type="region of interest" description="Disordered" evidence="10">
    <location>
        <begin position="23"/>
        <end position="49"/>
    </location>
</feature>
<dbReference type="InterPro" id="IPR010989">
    <property type="entry name" value="SNARE"/>
</dbReference>
<comment type="similarity">
    <text evidence="2">Belongs to the syntaxin family.</text>
</comment>
<dbReference type="CDD" id="cd15845">
    <property type="entry name" value="SNARE_syntaxin16"/>
    <property type="match status" value="1"/>
</dbReference>
<evidence type="ECO:0000256" key="6">
    <source>
        <dbReference type="ARBA" id="ARBA00022989"/>
    </source>
</evidence>
<dbReference type="GO" id="GO:0006906">
    <property type="term" value="P:vesicle fusion"/>
    <property type="evidence" value="ECO:0007669"/>
    <property type="project" value="TreeGrafter"/>
</dbReference>
<sequence>MSGVCRDRTNLYISYRQSYAHHPAKKRKTIGPSANGFSTSGHESEERRGLMSAGAFEDDGDAVIEMDLLPPRWVDIQDEVTDLLGTIAKKSADLEKLHQKHVLPGFDDEDVKRQEEIAIERMTQEITRGFHDCQKAIQRIEMMVRDARHQGGVSAADETMARNIQISLASRVQEVSAGFRKKQSGYLKKLRTLGGLTFDRTSAPSQNPYSDPSMMESETDKSFSQSTLQQTSMKRLKTNDVAIAQREREIEDIAQGIIELADIFKELQGMVIDQGTMLDRIDYNIENMSVNVKAADKELNVATGYQKKYTKRKILFLLFLLVVGMFILLLVKPKRTKAPAPPPSADPIGTLGEAKPQPEIAPSKPDIAGKAKLLSNGMYETAKITVEADRALRASLKAKDNPMVKDWLEKECKKKEGVMLELSNRVYQWHDAKCPACNASWRGCGPHILNNDEVNHDGAHPFSDEEFVLLSPKISRMKVSPMQWLA</sequence>
<dbReference type="GO" id="GO:0048278">
    <property type="term" value="P:vesicle docking"/>
    <property type="evidence" value="ECO:0007669"/>
    <property type="project" value="TreeGrafter"/>
</dbReference>
<proteinExistence type="inferred from homology"/>
<keyword evidence="4 11" id="KW-0812">Transmembrane</keyword>
<feature type="region of interest" description="Disordered" evidence="10">
    <location>
        <begin position="336"/>
        <end position="365"/>
    </location>
</feature>
<comment type="subcellular location">
    <subcellularLocation>
        <location evidence="1">Golgi apparatus membrane</location>
        <topology evidence="1">Single-pass type IV membrane protein</topology>
    </subcellularLocation>
</comment>
<dbReference type="InterPro" id="IPR006012">
    <property type="entry name" value="Syntaxin/epimorphin_CS"/>
</dbReference>
<gene>
    <name evidence="13" type="ORF">IMSHALPRED_005930</name>
</gene>
<evidence type="ECO:0000256" key="5">
    <source>
        <dbReference type="ARBA" id="ARBA00022927"/>
    </source>
</evidence>
<evidence type="ECO:0000256" key="10">
    <source>
        <dbReference type="SAM" id="MobiDB-lite"/>
    </source>
</evidence>
<feature type="transmembrane region" description="Helical" evidence="11">
    <location>
        <begin position="314"/>
        <end position="331"/>
    </location>
</feature>
<dbReference type="AlphaFoldDB" id="A0A8H3FIK4"/>
<evidence type="ECO:0000256" key="4">
    <source>
        <dbReference type="ARBA" id="ARBA00022692"/>
    </source>
</evidence>
<dbReference type="SMART" id="SM00397">
    <property type="entry name" value="t_SNARE"/>
    <property type="match status" value="1"/>
</dbReference>
<comment type="caution">
    <text evidence="13">The sequence shown here is derived from an EMBL/GenBank/DDBJ whole genome shotgun (WGS) entry which is preliminary data.</text>
</comment>
<dbReference type="SUPFAM" id="SSF47661">
    <property type="entry name" value="t-snare proteins"/>
    <property type="match status" value="1"/>
</dbReference>
<evidence type="ECO:0000256" key="3">
    <source>
        <dbReference type="ARBA" id="ARBA00022448"/>
    </source>
</evidence>
<dbReference type="OrthoDB" id="10251371at2759"/>
<keyword evidence="9 11" id="KW-0472">Membrane</keyword>
<dbReference type="GO" id="GO:0005484">
    <property type="term" value="F:SNAP receptor activity"/>
    <property type="evidence" value="ECO:0007669"/>
    <property type="project" value="InterPro"/>
</dbReference>
<keyword evidence="5" id="KW-0653">Protein transport</keyword>
<dbReference type="Pfam" id="PF05739">
    <property type="entry name" value="SNARE"/>
    <property type="match status" value="1"/>
</dbReference>
<evidence type="ECO:0000256" key="11">
    <source>
        <dbReference type="SAM" id="Phobius"/>
    </source>
</evidence>
<feature type="compositionally biased region" description="Polar residues" evidence="10">
    <location>
        <begin position="199"/>
        <end position="210"/>
    </location>
</feature>
<keyword evidence="3" id="KW-0813">Transport</keyword>
<keyword evidence="6 11" id="KW-1133">Transmembrane helix</keyword>
<evidence type="ECO:0000256" key="7">
    <source>
        <dbReference type="ARBA" id="ARBA00023034"/>
    </source>
</evidence>
<dbReference type="GO" id="GO:0031201">
    <property type="term" value="C:SNARE complex"/>
    <property type="evidence" value="ECO:0007669"/>
    <property type="project" value="TreeGrafter"/>
</dbReference>
<evidence type="ECO:0000256" key="2">
    <source>
        <dbReference type="ARBA" id="ARBA00009063"/>
    </source>
</evidence>
<dbReference type="GO" id="GO:0000139">
    <property type="term" value="C:Golgi membrane"/>
    <property type="evidence" value="ECO:0007669"/>
    <property type="project" value="UniProtKB-SubCell"/>
</dbReference>
<evidence type="ECO:0000313" key="13">
    <source>
        <dbReference type="EMBL" id="CAF9923447.1"/>
    </source>
</evidence>
<name>A0A8H3FIK4_9LECA</name>
<dbReference type="Gene3D" id="1.20.58.70">
    <property type="match status" value="1"/>
</dbReference>
<dbReference type="EMBL" id="CAJPDT010000033">
    <property type="protein sequence ID" value="CAF9923447.1"/>
    <property type="molecule type" value="Genomic_DNA"/>
</dbReference>
<keyword evidence="7" id="KW-0333">Golgi apparatus</keyword>
<protein>
    <recommendedName>
        <fullName evidence="12">t-SNARE coiled-coil homology domain-containing protein</fullName>
    </recommendedName>
</protein>